<evidence type="ECO:0000313" key="2">
    <source>
        <dbReference type="EMBL" id="THH35622.1"/>
    </source>
</evidence>
<feature type="region of interest" description="Disordered" evidence="1">
    <location>
        <begin position="424"/>
        <end position="450"/>
    </location>
</feature>
<dbReference type="EMBL" id="SRSF01000011">
    <property type="protein sequence ID" value="THH35622.1"/>
    <property type="molecule type" value="Genomic_DNA"/>
</dbReference>
<proteinExistence type="predicted"/>
<evidence type="ECO:0000313" key="3">
    <source>
        <dbReference type="Proteomes" id="UP000308528"/>
    </source>
</evidence>
<comment type="caution">
    <text evidence="2">The sequence shown here is derived from an EMBL/GenBank/DDBJ whole genome shotgun (WGS) entry which is preliminary data.</text>
</comment>
<dbReference type="RefSeq" id="WP_136460420.1">
    <property type="nucleotide sequence ID" value="NZ_SRSF01000011.1"/>
</dbReference>
<reference evidence="2 3" key="1">
    <citation type="submission" date="2019-04" db="EMBL/GenBank/DDBJ databases">
        <title>Lewinella litorea sp. nov., isolated from a marine sand.</title>
        <authorList>
            <person name="Yoon J.-H."/>
        </authorList>
    </citation>
    <scope>NUCLEOTIDE SEQUENCE [LARGE SCALE GENOMIC DNA]</scope>
    <source>
        <strain evidence="2 3">HSMS-39</strain>
    </source>
</reference>
<feature type="compositionally biased region" description="Polar residues" evidence="1">
    <location>
        <begin position="428"/>
        <end position="437"/>
    </location>
</feature>
<gene>
    <name evidence="2" type="ORF">E4021_16170</name>
</gene>
<dbReference type="Proteomes" id="UP000308528">
    <property type="component" value="Unassembled WGS sequence"/>
</dbReference>
<keyword evidence="3" id="KW-1185">Reference proteome</keyword>
<protein>
    <submittedName>
        <fullName evidence="2">Uncharacterized protein</fullName>
    </submittedName>
</protein>
<evidence type="ECO:0000256" key="1">
    <source>
        <dbReference type="SAM" id="MobiDB-lite"/>
    </source>
</evidence>
<organism evidence="2 3">
    <name type="scientific">Neolewinella litorea</name>
    <dbReference type="NCBI Taxonomy" id="2562452"/>
    <lineage>
        <taxon>Bacteria</taxon>
        <taxon>Pseudomonadati</taxon>
        <taxon>Bacteroidota</taxon>
        <taxon>Saprospiria</taxon>
        <taxon>Saprospirales</taxon>
        <taxon>Lewinellaceae</taxon>
        <taxon>Neolewinella</taxon>
    </lineage>
</organism>
<dbReference type="OrthoDB" id="9757728at2"/>
<accession>A0A4S4N8S9</accession>
<name>A0A4S4N8S9_9BACT</name>
<sequence>MPDFSTLKKELDFRLAAERRAILAQERERSLRERAAQLKRSAGDNNQDTWREIEKLRERADTAAANYQAALSDRTQSRARLNDIWATLLPLTDPREHIQQWSDDWPVLLFPVRVETRFKRVTNAEGRPGDELWVRIYPDDCLIDTFEADLTQMEQQNARRFWAFYWAAAGNEEQERRAWRDLVTAHGSGRAGWIIEHYAPLNPSDRPASPPPPNTFYLTIPVADTEPLGTDAGAVADFWRAVYLGTKIAADASDLARRYPPANLREAAPEGATIQVVYLRFPAFAEAAAKPFSWSQAPQARLLPERFVFLGYRYVEGKLELVQEAITARPVQAPLSVGPNPTAPEAEQFQETEEGDLLIPEEMQWMTDFGAALDKGMALRIPLTDTLGFDRVLILGLRLGSDPVEAKGELTELLRHHLYGRSGLSLVPQGTPTNNTDEGPAGYQRTDDPDESFPVFVKQQRLYAPTTDPTRKTDGQRLAEWLGLDHELMQRIPNADQTDGAEAQAMNTALWPATLGYWMQKMMDPIFRNETIVAQTRDFFLRYVSGRGALSAIRIGKQPYGILPTCAYRQISWPGFDNPVVGTRSGPTPFLPRLHRFLRDLDDFWRQMSTSVPYVGRSSSDPQQQLLDIVGLHPNSAEYHARLGHSRSFYHNYLSYAGLLPSKITTLEPTTDELLAEAKKLLTAFGYKGATEPKIFEKYYRTGQNRLNGPIIDDQPLSEVALIRPYTTDGKNYLAWLAAAVDDYEGQLLPQKGFADRPKALLYLLLRHALLEAYGNAGHGARFEAALTDANTYREALANEPDYIHVAAATTTSESRFAHLLANEPALGNADVSLAKYLGMSLREEVPPLVANAELRQMQASLAYLTNLPTARLERLLAEHIDCCTYRHDAWMQGIVHERLERKRARLRGEGGAATGLYLGAFAWLEALRPENKIFTPVQLSEDLAGIFQRPDDAPLSTDTTNQGYIHAPSLNHAVTAAVLRNGYLSNATPSQPELMAVNLSSERVRLALDTLEGIRNGQSLGALLGYRFERKLHDKDPALFVFSYQLRRQFPLVANRLEATKETDPTAQEAIAARNVVDGYALLKAALGPTNQLNFGFLSPVLVDPAPTAPQRTFIEESIRDLLDIYDALSDLGLSESVHQIVQGNYERAASTLDAYSKATFPQTPDVVVTPRSGLGLTHRVALHIDGNATAPAGAPPRERAEPGLAAWLSGILPPLSTVGVRVSYTNPGTPQPPPVSLTVVLADAGLRALDLLYLPDLDPTQALGLLEEWLLRTVFNLPGVHANATVRILYTEPLNDSAVPITYFELAPLLRSLRALVLNGRPLQPTDAMPPGESGRDREPSLVLERNRIAQALPDLTSLNTRITAWNAAFPPVDQQVTEFATVLNELGRYGLPEAHFGFAYQERQAIYTSVLDKLREYLTRWADRRLEFDTLLAEDLPAAADAAAAHQVLRQAEALVSTDFITPVPPLLLDYQNAVIAKGNAFSLRQLALTNVLNNPPSPLEQFLNDLRALLPLTIFDATDFSLDDADASVTRLQEDLLEKATTLRRVLQQRSDAANALLVDHDAVGATATQRLAALQAAARALFGDEFITVPYFQLPGPQGAEWQNSLAARAELLAHAERTDPLPIDTWLHGMARVRERLHHLENAYLLAEGFGRTPAELTPAQFPHRRWVPDPEGAPGVERAEPWLAVEYPATFQLKEEKLLYTAAYFAAFQPGGRQCGLLLDEWTEVIPTREETTGLAFHYDRPNTEAPQTLLLVAPSLDQGEWAWEDLIAALHQTLDAAKQRAVEPEQVEKTALGVYSPATVFPVTPWSLTPSLNLNWVNTAIGDA</sequence>